<reference evidence="3 5" key="1">
    <citation type="journal article" date="2019" name="PLoS Negl. Trop. Dis.">
        <title>Whole genome sequencing of Entamoeba nuttalli reveals mammalian host-related molecular signatures and a novel octapeptide-repeat surface protein.</title>
        <authorList>
            <person name="Tanaka M."/>
            <person name="Makiuchi T."/>
            <person name="Komiyama T."/>
            <person name="Shiina T."/>
            <person name="Osaki K."/>
            <person name="Tachibana H."/>
        </authorList>
    </citation>
    <scope>NUCLEOTIDE SEQUENCE [LARGE SCALE GENOMIC DNA]</scope>
    <source>
        <strain evidence="3 5">P19-061405</strain>
    </source>
</reference>
<dbReference type="EMBL" id="BAAFRS010000154">
    <property type="protein sequence ID" value="GAB1223579.1"/>
    <property type="molecule type" value="Genomic_DNA"/>
</dbReference>
<protein>
    <submittedName>
        <fullName evidence="3">Uncharacterized protein</fullName>
    </submittedName>
</protein>
<evidence type="ECO:0000313" key="4">
    <source>
        <dbReference type="EMBL" id="GAB1223579.1"/>
    </source>
</evidence>
<accession>A0ABQ0DEZ8</accession>
<name>A0ABQ0DEZ8_9EUKA</name>
<gene>
    <name evidence="3" type="ORF">ENUP19_0080G0098</name>
    <name evidence="4" type="ORF">ENUP19_0154G0010</name>
</gene>
<keyword evidence="5" id="KW-1185">Reference proteome</keyword>
<feature type="signal peptide" evidence="2">
    <location>
        <begin position="1"/>
        <end position="22"/>
    </location>
</feature>
<evidence type="ECO:0000313" key="5">
    <source>
        <dbReference type="Proteomes" id="UP001628156"/>
    </source>
</evidence>
<keyword evidence="2" id="KW-0732">Signal</keyword>
<reference evidence="3" key="2">
    <citation type="submission" date="2024-08" db="EMBL/GenBank/DDBJ databases">
        <title>Draft genome assembly of Entamoeba nuttalli using a combination of long-read and short-read sequencing data.</title>
        <authorList>
            <person name="Tanaka M."/>
            <person name="Tachibana H."/>
        </authorList>
    </citation>
    <scope>NUCLEOTIDE SEQUENCE</scope>
    <source>
        <strain evidence="3">P19-061405</strain>
    </source>
</reference>
<keyword evidence="1" id="KW-0812">Transmembrane</keyword>
<evidence type="ECO:0000256" key="2">
    <source>
        <dbReference type="SAM" id="SignalP"/>
    </source>
</evidence>
<dbReference type="Proteomes" id="UP001628156">
    <property type="component" value="Unassembled WGS sequence"/>
</dbReference>
<proteinExistence type="predicted"/>
<keyword evidence="1" id="KW-1133">Transmembrane helix</keyword>
<organism evidence="3 5">
    <name type="scientific">Entamoeba nuttalli</name>
    <dbReference type="NCBI Taxonomy" id="412467"/>
    <lineage>
        <taxon>Eukaryota</taxon>
        <taxon>Amoebozoa</taxon>
        <taxon>Evosea</taxon>
        <taxon>Archamoebae</taxon>
        <taxon>Mastigamoebida</taxon>
        <taxon>Entamoebidae</taxon>
        <taxon>Entamoeba</taxon>
    </lineage>
</organism>
<evidence type="ECO:0000313" key="3">
    <source>
        <dbReference type="EMBL" id="GAB1221444.1"/>
    </source>
</evidence>
<comment type="caution">
    <text evidence="3">The sequence shown here is derived from an EMBL/GenBank/DDBJ whole genome shotgun (WGS) entry which is preliminary data.</text>
</comment>
<sequence length="193" mass="22380">MNILIIMVFICLSVGKYQKGEAIPAQYQVKTNDVIYKWEPLPYTARPKFGERTQFSLNDLGVTFFYNDMFKMFVYIVLSIENNSLYSRFSFQNGRIITPYIPIHQNGIPIFTNATINFDVVHGNITKATVYPFLRTQEKFKLETFGFVSFLFVFNEKTHEYTYLSQNLILSGSAIFCGILALLLFLKQSHSKK</sequence>
<evidence type="ECO:0000256" key="1">
    <source>
        <dbReference type="SAM" id="Phobius"/>
    </source>
</evidence>
<dbReference type="EMBL" id="BAAFRS010000080">
    <property type="protein sequence ID" value="GAB1221444.1"/>
    <property type="molecule type" value="Genomic_DNA"/>
</dbReference>
<keyword evidence="1" id="KW-0472">Membrane</keyword>
<feature type="chain" id="PRO_5045029872" evidence="2">
    <location>
        <begin position="23"/>
        <end position="193"/>
    </location>
</feature>
<feature type="transmembrane region" description="Helical" evidence="1">
    <location>
        <begin position="168"/>
        <end position="186"/>
    </location>
</feature>